<organism evidence="1 2">
    <name type="scientific">Haladaptatus litoreus</name>
    <dbReference type="NCBI Taxonomy" id="553468"/>
    <lineage>
        <taxon>Archaea</taxon>
        <taxon>Methanobacteriati</taxon>
        <taxon>Methanobacteriota</taxon>
        <taxon>Stenosarchaea group</taxon>
        <taxon>Halobacteria</taxon>
        <taxon>Halobacteriales</taxon>
        <taxon>Haladaptataceae</taxon>
        <taxon>Haladaptatus</taxon>
    </lineage>
</organism>
<sequence>MNGDDFADSVRNAKATELDRLGSQQLLVALTGADLEPKTVLTAVAGSEHTAAETFSEWAESSERGLFDRLEGQERDHYERVVAELDEFEPSGIDSMHERLRELDGDVSRAGGLVGRSLVGDRTLLQVVNFFVNRADEHRANLFRDLRDDTQQNVEDGVSLLSACCEDDSDWDEARKIAEEIVQIAYDDYADTLTDMGLDPKPIC</sequence>
<dbReference type="RefSeq" id="WP_076427500.1">
    <property type="nucleotide sequence ID" value="NZ_FTNO01000001.1"/>
</dbReference>
<evidence type="ECO:0000313" key="1">
    <source>
        <dbReference type="EMBL" id="SIQ78538.1"/>
    </source>
</evidence>
<evidence type="ECO:0008006" key="3">
    <source>
        <dbReference type="Google" id="ProtNLM"/>
    </source>
</evidence>
<dbReference type="AlphaFoldDB" id="A0A1N6VLC7"/>
<reference evidence="2" key="1">
    <citation type="submission" date="2017-01" db="EMBL/GenBank/DDBJ databases">
        <authorList>
            <person name="Varghese N."/>
            <person name="Submissions S."/>
        </authorList>
    </citation>
    <scope>NUCLEOTIDE SEQUENCE [LARGE SCALE GENOMIC DNA]</scope>
    <source>
        <strain evidence="2">CGMCC 1.7737</strain>
    </source>
</reference>
<dbReference type="EMBL" id="FTNO01000001">
    <property type="protein sequence ID" value="SIQ78538.1"/>
    <property type="molecule type" value="Genomic_DNA"/>
</dbReference>
<keyword evidence="2" id="KW-1185">Reference proteome</keyword>
<proteinExistence type="predicted"/>
<dbReference type="Proteomes" id="UP000186914">
    <property type="component" value="Unassembled WGS sequence"/>
</dbReference>
<protein>
    <recommendedName>
        <fullName evidence="3">Rubrerythrin</fullName>
    </recommendedName>
</protein>
<accession>A0A1N6VLC7</accession>
<name>A0A1N6VLC7_9EURY</name>
<dbReference type="OrthoDB" id="306160at2157"/>
<evidence type="ECO:0000313" key="2">
    <source>
        <dbReference type="Proteomes" id="UP000186914"/>
    </source>
</evidence>
<gene>
    <name evidence="1" type="ORF">SAMN05421858_0400</name>
</gene>